<organism evidence="1 2">
    <name type="scientific">Empedobacter falsenii</name>
    <dbReference type="NCBI Taxonomy" id="343874"/>
    <lineage>
        <taxon>Bacteria</taxon>
        <taxon>Pseudomonadati</taxon>
        <taxon>Bacteroidota</taxon>
        <taxon>Flavobacteriia</taxon>
        <taxon>Flavobacteriales</taxon>
        <taxon>Weeksellaceae</taxon>
        <taxon>Empedobacter</taxon>
    </lineage>
</organism>
<dbReference type="RefSeq" id="WP_180906472.1">
    <property type="nucleotide sequence ID" value="NZ_CP040908.1"/>
</dbReference>
<dbReference type="EMBL" id="CP040908">
    <property type="protein sequence ID" value="QLL57774.1"/>
    <property type="molecule type" value="Genomic_DNA"/>
</dbReference>
<keyword evidence="2" id="KW-1185">Reference proteome</keyword>
<gene>
    <name evidence="1" type="ORF">FH779_06640</name>
</gene>
<dbReference type="AlphaFoldDB" id="A0A7H9DRM2"/>
<evidence type="ECO:0000313" key="2">
    <source>
        <dbReference type="Proteomes" id="UP000510643"/>
    </source>
</evidence>
<proteinExistence type="predicted"/>
<sequence>MKSYYSLIRYFNNSLSKENIVIGLIAISTTNVFYRFSESKIKLISKFSDHRDDLLNYNVKKIKDYLDINVKDKLFVKENSYNLKLYIDRLSIYSNGLIQFDKPVELNMDVNEAFFNTFYDKYIGEFKSNARNKKVDQVFIQRVENKFSKPLEHIIDIDYRIEKKIIPSLFFDYKLNGIGVNGSIYSVKCIDINSNRTLENIQKDVSELESLSYRLNRFSEDKVMHPENNRHFLVIDEYKGYDDKYAELYEALISQENDLYKIVNSDQLDNITTKIINSGATKFSALIEQKQIR</sequence>
<name>A0A7H9DRM2_9FLAO</name>
<reference evidence="1 2" key="1">
    <citation type="submission" date="2019-06" db="EMBL/GenBank/DDBJ databases">
        <title>Emergence of pandrug resistant Empedobacter falsenii in China.</title>
        <authorList>
            <person name="Dong N."/>
            <person name="Chen S."/>
            <person name="Zhang R."/>
        </authorList>
    </citation>
    <scope>NUCLEOTIDE SEQUENCE [LARGE SCALE GENOMIC DNA]</scope>
    <source>
        <strain evidence="1 2">1681-1</strain>
    </source>
</reference>
<protein>
    <recommendedName>
        <fullName evidence="3">DUF3037 domain-containing protein</fullName>
    </recommendedName>
</protein>
<dbReference type="GeneID" id="78401126"/>
<evidence type="ECO:0008006" key="3">
    <source>
        <dbReference type="Google" id="ProtNLM"/>
    </source>
</evidence>
<evidence type="ECO:0000313" key="1">
    <source>
        <dbReference type="EMBL" id="QLL57774.1"/>
    </source>
</evidence>
<dbReference type="Proteomes" id="UP000510643">
    <property type="component" value="Chromosome"/>
</dbReference>
<dbReference type="KEGG" id="efal:FH779_06640"/>
<accession>A0A7H9DRM2</accession>